<keyword evidence="6" id="KW-0378">Hydrolase</keyword>
<reference evidence="13" key="1">
    <citation type="submission" date="2017-02" db="EMBL/GenBank/DDBJ databases">
        <authorList>
            <person name="Varghese N."/>
            <person name="Submissions S."/>
        </authorList>
    </citation>
    <scope>NUCLEOTIDE SEQUENCE [LARGE SCALE GENOMIC DNA]</scope>
    <source>
        <strain evidence="13">USBA 833</strain>
    </source>
</reference>
<keyword evidence="13" id="KW-1185">Reference proteome</keyword>
<dbReference type="InterPro" id="IPR003730">
    <property type="entry name" value="Cu_polyphenol_OxRdtase"/>
</dbReference>
<keyword evidence="4" id="KW-0808">Transferase</keyword>
<evidence type="ECO:0000256" key="4">
    <source>
        <dbReference type="ARBA" id="ARBA00022679"/>
    </source>
</evidence>
<evidence type="ECO:0000256" key="8">
    <source>
        <dbReference type="ARBA" id="ARBA00047989"/>
    </source>
</evidence>
<dbReference type="NCBIfam" id="TIGR00726">
    <property type="entry name" value="peptidoglycan editing factor PgeF"/>
    <property type="match status" value="1"/>
</dbReference>
<proteinExistence type="inferred from homology"/>
<evidence type="ECO:0000256" key="5">
    <source>
        <dbReference type="ARBA" id="ARBA00022723"/>
    </source>
</evidence>
<dbReference type="EMBL" id="FUYH01000005">
    <property type="protein sequence ID" value="SKA83534.1"/>
    <property type="molecule type" value="Genomic_DNA"/>
</dbReference>
<evidence type="ECO:0000313" key="13">
    <source>
        <dbReference type="Proteomes" id="UP000190105"/>
    </source>
</evidence>
<dbReference type="GO" id="GO:0005507">
    <property type="term" value="F:copper ion binding"/>
    <property type="evidence" value="ECO:0007669"/>
    <property type="project" value="TreeGrafter"/>
</dbReference>
<comment type="catalytic activity">
    <reaction evidence="9">
        <text>adenosine + phosphate = alpha-D-ribose 1-phosphate + adenine</text>
        <dbReference type="Rhea" id="RHEA:27642"/>
        <dbReference type="ChEBI" id="CHEBI:16335"/>
        <dbReference type="ChEBI" id="CHEBI:16708"/>
        <dbReference type="ChEBI" id="CHEBI:43474"/>
        <dbReference type="ChEBI" id="CHEBI:57720"/>
        <dbReference type="EC" id="2.4.2.1"/>
    </reaction>
    <physiologicalReaction direction="left-to-right" evidence="9">
        <dbReference type="Rhea" id="RHEA:27643"/>
    </physiologicalReaction>
</comment>
<dbReference type="PANTHER" id="PTHR30616">
    <property type="entry name" value="UNCHARACTERIZED PROTEIN YFIH"/>
    <property type="match status" value="1"/>
</dbReference>
<evidence type="ECO:0000256" key="10">
    <source>
        <dbReference type="ARBA" id="ARBA00049893"/>
    </source>
</evidence>
<dbReference type="SUPFAM" id="SSF64438">
    <property type="entry name" value="CNF1/YfiH-like putative cysteine hydrolases"/>
    <property type="match status" value="1"/>
</dbReference>
<evidence type="ECO:0000256" key="2">
    <source>
        <dbReference type="ARBA" id="ARBA00003215"/>
    </source>
</evidence>
<evidence type="ECO:0000256" key="1">
    <source>
        <dbReference type="ARBA" id="ARBA00000553"/>
    </source>
</evidence>
<evidence type="ECO:0000313" key="12">
    <source>
        <dbReference type="EMBL" id="SKA83534.1"/>
    </source>
</evidence>
<evidence type="ECO:0000256" key="7">
    <source>
        <dbReference type="ARBA" id="ARBA00022833"/>
    </source>
</evidence>
<dbReference type="InterPro" id="IPR038371">
    <property type="entry name" value="Cu_polyphenol_OxRdtase_sf"/>
</dbReference>
<dbReference type="STRING" id="1147123.SAMN05443428_105100"/>
<gene>
    <name evidence="12" type="ORF">SAMN05443428_105100</name>
</gene>
<comment type="similarity">
    <text evidence="3 11">Belongs to the purine nucleoside phosphorylase YfiH/LACC1 family.</text>
</comment>
<accession>A0A1T4X1R1</accession>
<evidence type="ECO:0000256" key="6">
    <source>
        <dbReference type="ARBA" id="ARBA00022801"/>
    </source>
</evidence>
<protein>
    <recommendedName>
        <fullName evidence="11">Purine nucleoside phosphorylase</fullName>
    </recommendedName>
</protein>
<organism evidence="12 13">
    <name type="scientific">Caloramator quimbayensis</name>
    <dbReference type="NCBI Taxonomy" id="1147123"/>
    <lineage>
        <taxon>Bacteria</taxon>
        <taxon>Bacillati</taxon>
        <taxon>Bacillota</taxon>
        <taxon>Clostridia</taxon>
        <taxon>Eubacteriales</taxon>
        <taxon>Clostridiaceae</taxon>
        <taxon>Caloramator</taxon>
    </lineage>
</organism>
<keyword evidence="7" id="KW-0862">Zinc</keyword>
<dbReference type="Proteomes" id="UP000190105">
    <property type="component" value="Unassembled WGS sequence"/>
</dbReference>
<comment type="function">
    <text evidence="2">Purine nucleoside enzyme that catalyzes the phosphorolysis of adenosine and inosine nucleosides, yielding D-ribose 1-phosphate and the respective free bases, adenine and hypoxanthine. Also catalyzes the phosphorolysis of S-methyl-5'-thioadenosine into adenine and S-methyl-5-thio-alpha-D-ribose 1-phosphate. Also has adenosine deaminase activity.</text>
</comment>
<dbReference type="InterPro" id="IPR011324">
    <property type="entry name" value="Cytotoxic_necrot_fac-like_cat"/>
</dbReference>
<dbReference type="RefSeq" id="WP_078695919.1">
    <property type="nucleotide sequence ID" value="NZ_FUYH01000005.1"/>
</dbReference>
<evidence type="ECO:0000256" key="3">
    <source>
        <dbReference type="ARBA" id="ARBA00007353"/>
    </source>
</evidence>
<dbReference type="Gene3D" id="3.60.140.10">
    <property type="entry name" value="CNF1/YfiH-like putative cysteine hydrolases"/>
    <property type="match status" value="1"/>
</dbReference>
<evidence type="ECO:0000256" key="9">
    <source>
        <dbReference type="ARBA" id="ARBA00048968"/>
    </source>
</evidence>
<dbReference type="Pfam" id="PF02578">
    <property type="entry name" value="Cu-oxidase_4"/>
    <property type="match status" value="1"/>
</dbReference>
<dbReference type="AlphaFoldDB" id="A0A1T4X1R1"/>
<dbReference type="OrthoDB" id="4279at2"/>
<dbReference type="GO" id="GO:0016787">
    <property type="term" value="F:hydrolase activity"/>
    <property type="evidence" value="ECO:0007669"/>
    <property type="project" value="UniProtKB-KW"/>
</dbReference>
<comment type="catalytic activity">
    <reaction evidence="10">
        <text>S-methyl-5'-thioadenosine + phosphate = 5-(methylsulfanyl)-alpha-D-ribose 1-phosphate + adenine</text>
        <dbReference type="Rhea" id="RHEA:11852"/>
        <dbReference type="ChEBI" id="CHEBI:16708"/>
        <dbReference type="ChEBI" id="CHEBI:17509"/>
        <dbReference type="ChEBI" id="CHEBI:43474"/>
        <dbReference type="ChEBI" id="CHEBI:58533"/>
        <dbReference type="EC" id="2.4.2.28"/>
    </reaction>
    <physiologicalReaction direction="left-to-right" evidence="10">
        <dbReference type="Rhea" id="RHEA:11853"/>
    </physiologicalReaction>
</comment>
<dbReference type="CDD" id="cd16833">
    <property type="entry name" value="YfiH"/>
    <property type="match status" value="1"/>
</dbReference>
<name>A0A1T4X1R1_9CLOT</name>
<keyword evidence="5" id="KW-0479">Metal-binding</keyword>
<dbReference type="GO" id="GO:0017061">
    <property type="term" value="F:S-methyl-5-thioadenosine phosphorylase activity"/>
    <property type="evidence" value="ECO:0007669"/>
    <property type="project" value="UniProtKB-EC"/>
</dbReference>
<comment type="catalytic activity">
    <reaction evidence="1">
        <text>inosine + phosphate = alpha-D-ribose 1-phosphate + hypoxanthine</text>
        <dbReference type="Rhea" id="RHEA:27646"/>
        <dbReference type="ChEBI" id="CHEBI:17368"/>
        <dbReference type="ChEBI" id="CHEBI:17596"/>
        <dbReference type="ChEBI" id="CHEBI:43474"/>
        <dbReference type="ChEBI" id="CHEBI:57720"/>
        <dbReference type="EC" id="2.4.2.1"/>
    </reaction>
    <physiologicalReaction direction="left-to-right" evidence="1">
        <dbReference type="Rhea" id="RHEA:27647"/>
    </physiologicalReaction>
</comment>
<sequence length="255" mass="29107">MEYPILKNKDGIEFLCSPEFEKIDKIRHFFSTRINSNDEMNNFSLNAFNEDEKEKIKTNYEKILKSAEMNENCFVYLKQVHGNKFYVVDDKNYKDIIGKEGDALITSSKNIAIGVLTADCVPVLLCDYENDVIAAVHAGWRGTHQNITSIVIDYMIKEMGCSEKTIAAAIGPSIGPCCFEVSFDVASKFTFVQEKNKKYYVDLWQENINQILKCGILKSNIDAFKLCTYCNGNMFFSYRRECETSGRLGAFIQLV</sequence>
<evidence type="ECO:0000256" key="11">
    <source>
        <dbReference type="RuleBase" id="RU361274"/>
    </source>
</evidence>
<comment type="catalytic activity">
    <reaction evidence="8">
        <text>adenosine + H2O + H(+) = inosine + NH4(+)</text>
        <dbReference type="Rhea" id="RHEA:24408"/>
        <dbReference type="ChEBI" id="CHEBI:15377"/>
        <dbReference type="ChEBI" id="CHEBI:15378"/>
        <dbReference type="ChEBI" id="CHEBI:16335"/>
        <dbReference type="ChEBI" id="CHEBI:17596"/>
        <dbReference type="ChEBI" id="CHEBI:28938"/>
        <dbReference type="EC" id="3.5.4.4"/>
    </reaction>
    <physiologicalReaction direction="left-to-right" evidence="8">
        <dbReference type="Rhea" id="RHEA:24409"/>
    </physiologicalReaction>
</comment>
<dbReference type="PANTHER" id="PTHR30616:SF2">
    <property type="entry name" value="PURINE NUCLEOSIDE PHOSPHORYLASE LACC1"/>
    <property type="match status" value="1"/>
</dbReference>